<evidence type="ECO:0000256" key="10">
    <source>
        <dbReference type="ARBA" id="ARBA00047326"/>
    </source>
</evidence>
<keyword evidence="2 12" id="KW-0004">4Fe-4S</keyword>
<comment type="function">
    <text evidence="12">Catalyzes the radical-mediated insertion of two sulfur atoms into the C-6 and C-8 positions of the octanoyl moiety bound to the lipoyl domains of lipoate-dependent enzymes, thereby converting the octanoylated domains into lipoylated derivatives.</text>
</comment>
<evidence type="ECO:0000256" key="13">
    <source>
        <dbReference type="SAM" id="MobiDB-lite"/>
    </source>
</evidence>
<dbReference type="NCBIfam" id="NF009544">
    <property type="entry name" value="PRK12928.1"/>
    <property type="match status" value="1"/>
</dbReference>
<comment type="catalytic activity">
    <reaction evidence="10 12">
        <text>[[Fe-S] cluster scaffold protein carrying a second [4Fe-4S](2+) cluster] + N(6)-octanoyl-L-lysyl-[protein] + 2 oxidized [2Fe-2S]-[ferredoxin] + 2 S-adenosyl-L-methionine + 4 H(+) = [[Fe-S] cluster scaffold protein] + N(6)-[(R)-dihydrolipoyl]-L-lysyl-[protein] + 4 Fe(3+) + 2 hydrogen sulfide + 2 5'-deoxyadenosine + 2 L-methionine + 2 reduced [2Fe-2S]-[ferredoxin]</text>
        <dbReference type="Rhea" id="RHEA:16585"/>
        <dbReference type="Rhea" id="RHEA-COMP:9928"/>
        <dbReference type="Rhea" id="RHEA-COMP:10000"/>
        <dbReference type="Rhea" id="RHEA-COMP:10001"/>
        <dbReference type="Rhea" id="RHEA-COMP:10475"/>
        <dbReference type="Rhea" id="RHEA-COMP:14568"/>
        <dbReference type="Rhea" id="RHEA-COMP:14569"/>
        <dbReference type="ChEBI" id="CHEBI:15378"/>
        <dbReference type="ChEBI" id="CHEBI:17319"/>
        <dbReference type="ChEBI" id="CHEBI:29034"/>
        <dbReference type="ChEBI" id="CHEBI:29919"/>
        <dbReference type="ChEBI" id="CHEBI:33722"/>
        <dbReference type="ChEBI" id="CHEBI:33737"/>
        <dbReference type="ChEBI" id="CHEBI:33738"/>
        <dbReference type="ChEBI" id="CHEBI:57844"/>
        <dbReference type="ChEBI" id="CHEBI:59789"/>
        <dbReference type="ChEBI" id="CHEBI:78809"/>
        <dbReference type="ChEBI" id="CHEBI:83100"/>
        <dbReference type="EC" id="2.8.1.8"/>
    </reaction>
</comment>
<dbReference type="InterPro" id="IPR045864">
    <property type="entry name" value="aa-tRNA-synth_II/BPL/LPL"/>
</dbReference>
<dbReference type="AlphaFoldDB" id="A0A212L9U9"/>
<feature type="site" description="Lowers pKa of active site Cys" evidence="11">
    <location>
        <position position="155"/>
    </location>
</feature>
<dbReference type="NCBIfam" id="TIGR00510">
    <property type="entry name" value="lipA"/>
    <property type="match status" value="1"/>
</dbReference>
<sequence>MSRVQALPHNTPPRTEYATPLEILDLGRIEYGEALDFQKSRVSSRINGVTGDTLLLLEHEPVITMGRGGLAEHLHVSEEHLRRQGVGLFWVERGGMATFHGPGQLVAYPIILLHEKDLHLYMEKLLAAIAAVLRSYGLEPQLGVHGPGVWVNGGKIASVGMAVRKWVTFHGMALNVNTDIGWFGLITPCGNPTERITSMRQELGHDVDFAEVSRRFVRAFADEFGFSQRPEPQERRPDWLTVRLQPEASVGPVEDMLSGLRLHTVCQEAMCPNKGECFARGTSTFIILGDVCTRGCRYCAVGKGKPEAPDAAEPDHVAQAVQRMKLRHAVITSVTRDDLPDGGAGHFVAVMKAVRAASPHTSVEVLVPDFQGNRDAIDAVCDVRPDVFNHNLEAVRRIFAQVRPRASYDLSLKVLAHAAERGLRVKSGIMLGLGETWDELRQTLADLHAHGCRFLTLGQYLAPSTAHVPVARYLAPDEFDHWKRVALDMGFTGVASAPLVRSSYRAEAMLEEQAAASRLQHCQADDASTDATVAGHQGHQGRQGMSCATRPQGIA</sequence>
<reference evidence="16" key="1">
    <citation type="submission" date="2016-08" db="EMBL/GenBank/DDBJ databases">
        <authorList>
            <person name="Seilhamer J.J."/>
        </authorList>
    </citation>
    <scope>NUCLEOTIDE SEQUENCE</scope>
    <source>
        <strain evidence="16">86-1</strain>
    </source>
</reference>
<comment type="function">
    <text evidence="9 11">Catalyzes the transfer of endogenously produced octanoic acid from octanoyl-acyl-carrier-protein onto the lipoyl domains of lipoate-dependent enzymes. Lipoyl-ACP can also act as a substrate although octanoyl-ACP is likely to be the physiological substrate.</text>
</comment>
<dbReference type="SFLD" id="SFLDF00271">
    <property type="entry name" value="lipoyl_synthase"/>
    <property type="match status" value="1"/>
</dbReference>
<feature type="binding site" evidence="12">
    <location>
        <position position="292"/>
    </location>
    <ligand>
        <name>[4Fe-4S] cluster</name>
        <dbReference type="ChEBI" id="CHEBI:49883"/>
        <label>2</label>
        <note>4Fe-4S-S-AdoMet</note>
    </ligand>
</feature>
<dbReference type="HAMAP" id="MF_00013">
    <property type="entry name" value="LipB"/>
    <property type="match status" value="1"/>
</dbReference>
<organism evidence="16">
    <name type="scientific">uncultured Desulfovibrio sp</name>
    <dbReference type="NCBI Taxonomy" id="167968"/>
    <lineage>
        <taxon>Bacteria</taxon>
        <taxon>Pseudomonadati</taxon>
        <taxon>Thermodesulfobacteriota</taxon>
        <taxon>Desulfovibrionia</taxon>
        <taxon>Desulfovibrionales</taxon>
        <taxon>Desulfovibrionaceae</taxon>
        <taxon>Desulfovibrio</taxon>
        <taxon>environmental samples</taxon>
    </lineage>
</organism>
<keyword evidence="5 12" id="KW-0479">Metal-binding</keyword>
<dbReference type="Gene3D" id="3.20.20.70">
    <property type="entry name" value="Aldolase class I"/>
    <property type="match status" value="1"/>
</dbReference>
<dbReference type="UniPathway" id="UPA00538">
    <property type="reaction ID" value="UER00592"/>
</dbReference>
<evidence type="ECO:0000256" key="6">
    <source>
        <dbReference type="ARBA" id="ARBA00023004"/>
    </source>
</evidence>
<feature type="domain" description="Radical SAM core" evidence="15">
    <location>
        <begin position="278"/>
        <end position="492"/>
    </location>
</feature>
<dbReference type="InterPro" id="IPR007197">
    <property type="entry name" value="rSAM"/>
</dbReference>
<evidence type="ECO:0000259" key="14">
    <source>
        <dbReference type="PROSITE" id="PS51733"/>
    </source>
</evidence>
<dbReference type="Pfam" id="PF04055">
    <property type="entry name" value="Radical_SAM"/>
    <property type="match status" value="1"/>
</dbReference>
<dbReference type="SUPFAM" id="SSF102114">
    <property type="entry name" value="Radical SAM enzymes"/>
    <property type="match status" value="1"/>
</dbReference>
<comment type="catalytic activity">
    <reaction evidence="11">
        <text>octanoyl-[ACP] + L-lysyl-[protein] = N(6)-octanoyl-L-lysyl-[protein] + holo-[ACP] + H(+)</text>
        <dbReference type="Rhea" id="RHEA:17665"/>
        <dbReference type="Rhea" id="RHEA-COMP:9636"/>
        <dbReference type="Rhea" id="RHEA-COMP:9685"/>
        <dbReference type="Rhea" id="RHEA-COMP:9752"/>
        <dbReference type="Rhea" id="RHEA-COMP:9928"/>
        <dbReference type="ChEBI" id="CHEBI:15378"/>
        <dbReference type="ChEBI" id="CHEBI:29969"/>
        <dbReference type="ChEBI" id="CHEBI:64479"/>
        <dbReference type="ChEBI" id="CHEBI:78463"/>
        <dbReference type="ChEBI" id="CHEBI:78809"/>
        <dbReference type="EC" id="2.3.1.181"/>
    </reaction>
</comment>
<keyword evidence="8 11" id="KW-0012">Acyltransferase</keyword>
<feature type="domain" description="BPL/LPL catalytic" evidence="14">
    <location>
        <begin position="48"/>
        <end position="228"/>
    </location>
</feature>
<dbReference type="HAMAP" id="MF_00206">
    <property type="entry name" value="Lipoyl_synth"/>
    <property type="match status" value="1"/>
</dbReference>
<dbReference type="GO" id="GO:0005737">
    <property type="term" value="C:cytoplasm"/>
    <property type="evidence" value="ECO:0007669"/>
    <property type="project" value="UniProtKB-SubCell"/>
</dbReference>
<dbReference type="SUPFAM" id="SSF55681">
    <property type="entry name" value="Class II aaRS and biotin synthetases"/>
    <property type="match status" value="1"/>
</dbReference>
<dbReference type="InterPro" id="IPR004143">
    <property type="entry name" value="BPL_LPL_catalytic"/>
</dbReference>
<evidence type="ECO:0000256" key="3">
    <source>
        <dbReference type="ARBA" id="ARBA00022679"/>
    </source>
</evidence>
<dbReference type="GO" id="GO:0051539">
    <property type="term" value="F:4 iron, 4 sulfur cluster binding"/>
    <property type="evidence" value="ECO:0007669"/>
    <property type="project" value="UniProtKB-UniRule"/>
</dbReference>
<feature type="binding site" evidence="11">
    <location>
        <begin position="171"/>
        <end position="173"/>
    </location>
    <ligand>
        <name>substrate</name>
    </ligand>
</feature>
<dbReference type="RefSeq" id="WP_179981118.1">
    <property type="nucleotide sequence ID" value="NZ_LT608333.1"/>
</dbReference>
<comment type="pathway">
    <text evidence="12">Protein modification; protein lipoylation via endogenous pathway; protein N(6)-(lipoyl)lysine from octanoyl-[acyl-carrier-protein]: step 2/2.</text>
</comment>
<dbReference type="PANTHER" id="PTHR10949:SF0">
    <property type="entry name" value="LIPOYL SYNTHASE, MITOCHONDRIAL"/>
    <property type="match status" value="1"/>
</dbReference>
<dbReference type="SFLD" id="SFLDS00029">
    <property type="entry name" value="Radical_SAM"/>
    <property type="match status" value="1"/>
</dbReference>
<evidence type="ECO:0000256" key="8">
    <source>
        <dbReference type="ARBA" id="ARBA00023315"/>
    </source>
</evidence>
<dbReference type="EMBL" id="FMJC01000002">
    <property type="protein sequence ID" value="SCM74352.1"/>
    <property type="molecule type" value="Genomic_DNA"/>
</dbReference>
<dbReference type="GO" id="GO:0016992">
    <property type="term" value="F:lipoate synthase activity"/>
    <property type="evidence" value="ECO:0007669"/>
    <property type="project" value="UniProtKB-UniRule"/>
</dbReference>
<dbReference type="CDD" id="cd16444">
    <property type="entry name" value="LipB"/>
    <property type="match status" value="1"/>
</dbReference>
<dbReference type="InterPro" id="IPR020605">
    <property type="entry name" value="Octanoyltransferase_CS"/>
</dbReference>
<evidence type="ECO:0000313" key="16">
    <source>
        <dbReference type="EMBL" id="SCM74352.1"/>
    </source>
</evidence>
<comment type="subcellular location">
    <subcellularLocation>
        <location evidence="11">Cytoplasm</location>
    </subcellularLocation>
</comment>
<feature type="binding site" evidence="12">
    <location>
        <position position="503"/>
    </location>
    <ligand>
        <name>[4Fe-4S] cluster</name>
        <dbReference type="ChEBI" id="CHEBI:49883"/>
        <label>1</label>
    </ligand>
</feature>
<dbReference type="NCBIfam" id="NF004019">
    <property type="entry name" value="PRK05481.1"/>
    <property type="match status" value="1"/>
</dbReference>
<comment type="similarity">
    <text evidence="12">Belongs to the radical SAM superfamily. Lipoyl synthase family.</text>
</comment>
<evidence type="ECO:0000256" key="11">
    <source>
        <dbReference type="HAMAP-Rule" id="MF_00013"/>
    </source>
</evidence>
<gene>
    <name evidence="11" type="primary">lipB</name>
    <name evidence="12" type="synonym">lipA</name>
    <name evidence="16" type="ORF">KL86DES1_21885</name>
</gene>
<evidence type="ECO:0000256" key="7">
    <source>
        <dbReference type="ARBA" id="ARBA00023014"/>
    </source>
</evidence>
<comment type="cofactor">
    <cofactor evidence="12">
        <name>[4Fe-4S] cluster</name>
        <dbReference type="ChEBI" id="CHEBI:49883"/>
    </cofactor>
    <text evidence="12">Binds 2 [4Fe-4S] clusters per subunit. One cluster is coordinated with 3 cysteines and an exchangeable S-adenosyl-L-methionine.</text>
</comment>
<feature type="binding site" evidence="12">
    <location>
        <position position="296"/>
    </location>
    <ligand>
        <name>[4Fe-4S] cluster</name>
        <dbReference type="ChEBI" id="CHEBI:49883"/>
        <label>2</label>
        <note>4Fe-4S-S-AdoMet</note>
    </ligand>
</feature>
<keyword evidence="7 12" id="KW-0411">Iron-sulfur</keyword>
<feature type="binding site" evidence="12">
    <location>
        <position position="299"/>
    </location>
    <ligand>
        <name>[4Fe-4S] cluster</name>
        <dbReference type="ChEBI" id="CHEBI:49883"/>
        <label>2</label>
        <note>4Fe-4S-S-AdoMet</note>
    </ligand>
</feature>
<feature type="binding site" evidence="12">
    <location>
        <position position="266"/>
    </location>
    <ligand>
        <name>[4Fe-4S] cluster</name>
        <dbReference type="ChEBI" id="CHEBI:49883"/>
        <label>1</label>
    </ligand>
</feature>
<evidence type="ECO:0000256" key="5">
    <source>
        <dbReference type="ARBA" id="ARBA00022723"/>
    </source>
</evidence>
<evidence type="ECO:0000256" key="2">
    <source>
        <dbReference type="ARBA" id="ARBA00022485"/>
    </source>
</evidence>
<comment type="pathway">
    <text evidence="1 11">Protein modification; protein lipoylation via endogenous pathway; protein N(6)-(lipoyl)lysine from octanoyl-[acyl-carrier-protein]: step 1/2.</text>
</comment>
<dbReference type="GO" id="GO:0009249">
    <property type="term" value="P:protein lipoylation"/>
    <property type="evidence" value="ECO:0007669"/>
    <property type="project" value="UniProtKB-UniRule"/>
</dbReference>
<keyword evidence="11" id="KW-0963">Cytoplasm</keyword>
<dbReference type="PANTHER" id="PTHR10949">
    <property type="entry name" value="LIPOYL SYNTHASE"/>
    <property type="match status" value="1"/>
</dbReference>
<keyword evidence="16" id="KW-0436">Ligase</keyword>
<dbReference type="InterPro" id="IPR000544">
    <property type="entry name" value="Octanoyltransferase"/>
</dbReference>
<dbReference type="EC" id="2.8.1.8" evidence="12"/>
<dbReference type="InterPro" id="IPR013785">
    <property type="entry name" value="Aldolase_TIM"/>
</dbReference>
<evidence type="ECO:0000256" key="1">
    <source>
        <dbReference type="ARBA" id="ARBA00004821"/>
    </source>
</evidence>
<feature type="binding site" evidence="11">
    <location>
        <begin position="93"/>
        <end position="100"/>
    </location>
    <ligand>
        <name>substrate</name>
    </ligand>
</feature>
<evidence type="ECO:0000256" key="4">
    <source>
        <dbReference type="ARBA" id="ARBA00022691"/>
    </source>
</evidence>
<dbReference type="PROSITE" id="PS01313">
    <property type="entry name" value="LIPB"/>
    <property type="match status" value="1"/>
</dbReference>
<dbReference type="InterPro" id="IPR006638">
    <property type="entry name" value="Elp3/MiaA/NifB-like_rSAM"/>
</dbReference>
<evidence type="ECO:0000259" key="15">
    <source>
        <dbReference type="PROSITE" id="PS51918"/>
    </source>
</evidence>
<accession>A0A212L9U9</accession>
<dbReference type="EC" id="2.3.1.181" evidence="11"/>
<dbReference type="SFLD" id="SFLDG01058">
    <property type="entry name" value="lipoyl_synthase_like"/>
    <property type="match status" value="1"/>
</dbReference>
<feature type="binding site" evidence="12">
    <location>
        <position position="271"/>
    </location>
    <ligand>
        <name>[4Fe-4S] cluster</name>
        <dbReference type="ChEBI" id="CHEBI:49883"/>
        <label>1</label>
    </ligand>
</feature>
<dbReference type="GO" id="GO:0016874">
    <property type="term" value="F:ligase activity"/>
    <property type="evidence" value="ECO:0007669"/>
    <property type="project" value="UniProtKB-KW"/>
</dbReference>
<dbReference type="SMART" id="SM00729">
    <property type="entry name" value="Elp3"/>
    <property type="match status" value="1"/>
</dbReference>
<comment type="miscellaneous">
    <text evidence="11">In the reaction, the free carboxyl group of octanoic acid is attached via an amide linkage to the epsilon-amino group of a specific lysine residue of lipoyl domains of lipoate-dependent enzymes.</text>
</comment>
<dbReference type="PROSITE" id="PS51733">
    <property type="entry name" value="BPL_LPL_CATALYTIC"/>
    <property type="match status" value="1"/>
</dbReference>
<dbReference type="InterPro" id="IPR058240">
    <property type="entry name" value="rSAM_sf"/>
</dbReference>
<dbReference type="Pfam" id="PF21948">
    <property type="entry name" value="LplA-B_cat"/>
    <property type="match status" value="1"/>
</dbReference>
<dbReference type="InterPro" id="IPR003698">
    <property type="entry name" value="Lipoyl_synth"/>
</dbReference>
<feature type="region of interest" description="Disordered" evidence="13">
    <location>
        <begin position="520"/>
        <end position="555"/>
    </location>
</feature>
<evidence type="ECO:0000256" key="12">
    <source>
        <dbReference type="HAMAP-Rule" id="MF_00206"/>
    </source>
</evidence>
<dbReference type="CDD" id="cd01335">
    <property type="entry name" value="Radical_SAM"/>
    <property type="match status" value="1"/>
</dbReference>
<evidence type="ECO:0000256" key="9">
    <source>
        <dbReference type="ARBA" id="ARBA00024732"/>
    </source>
</evidence>
<feature type="binding site" evidence="12">
    <location>
        <position position="277"/>
    </location>
    <ligand>
        <name>[4Fe-4S] cluster</name>
        <dbReference type="ChEBI" id="CHEBI:49883"/>
        <label>1</label>
    </ligand>
</feature>
<protein>
    <recommendedName>
        <fullName evidence="11 12">Multifunctional fusion protein</fullName>
    </recommendedName>
    <domain>
        <recommendedName>
            <fullName evidence="12">Lipoyl synthase</fullName>
            <ecNumber evidence="12">2.8.1.8</ecNumber>
        </recommendedName>
        <alternativeName>
            <fullName evidence="12">Lip-syn</fullName>
        </alternativeName>
        <alternativeName>
            <fullName evidence="12">Lipoate synthase</fullName>
        </alternativeName>
        <alternativeName>
            <fullName evidence="12">Lipoic acid synthase</fullName>
        </alternativeName>
        <alternativeName>
            <fullName evidence="12">Sulfur insertion protein LipA</fullName>
            <shortName evidence="12">LS</shortName>
        </alternativeName>
    </domain>
    <domain>
        <recommendedName>
            <fullName evidence="11">Octanoyltransferase</fullName>
            <ecNumber evidence="11">2.3.1.181</ecNumber>
        </recommendedName>
        <alternativeName>
            <fullName evidence="11">Lipoate-protein ligase B</fullName>
        </alternativeName>
        <alternativeName>
            <fullName evidence="11">Lipoyl/octanoyl transferase</fullName>
        </alternativeName>
        <alternativeName>
            <fullName evidence="11">Octanoyl-[acyl-carrier-protein]-protein N-octanoyltransferase</fullName>
        </alternativeName>
    </domain>
</protein>
<keyword evidence="6 12" id="KW-0408">Iron</keyword>
<name>A0A212L9U9_9BACT</name>
<proteinExistence type="inferred from homology"/>
<dbReference type="GO" id="GO:0046872">
    <property type="term" value="F:metal ion binding"/>
    <property type="evidence" value="ECO:0007669"/>
    <property type="project" value="UniProtKB-KW"/>
</dbReference>
<feature type="binding site" evidence="11">
    <location>
        <begin position="158"/>
        <end position="160"/>
    </location>
    <ligand>
        <name>substrate</name>
    </ligand>
</feature>
<dbReference type="NCBIfam" id="TIGR00214">
    <property type="entry name" value="lipB"/>
    <property type="match status" value="1"/>
</dbReference>
<dbReference type="PROSITE" id="PS51918">
    <property type="entry name" value="RADICAL_SAM"/>
    <property type="match status" value="1"/>
</dbReference>
<keyword evidence="3 11" id="KW-0808">Transferase</keyword>
<keyword evidence="4 12" id="KW-0949">S-adenosyl-L-methionine</keyword>
<comment type="similarity">
    <text evidence="11">Belongs to the LipB family.</text>
</comment>
<dbReference type="GO" id="GO:0033819">
    <property type="term" value="F:lipoyl(octanoyl) transferase activity"/>
    <property type="evidence" value="ECO:0007669"/>
    <property type="project" value="UniProtKB-EC"/>
</dbReference>
<dbReference type="Gene3D" id="3.30.930.10">
    <property type="entry name" value="Bira Bifunctional Protein, Domain 2"/>
    <property type="match status" value="1"/>
</dbReference>
<feature type="active site" description="Acyl-thioester intermediate" evidence="11">
    <location>
        <position position="189"/>
    </location>
</feature>